<dbReference type="AlphaFoldDB" id="A0A974BJK4"/>
<name>A0A974BJK4_SEDHY</name>
<keyword evidence="6 7" id="KW-0472">Membrane</keyword>
<protein>
    <submittedName>
        <fullName evidence="9">Type II secretion system F family protein</fullName>
    </submittedName>
</protein>
<reference evidence="9" key="1">
    <citation type="submission" date="2020-07" db="EMBL/GenBank/DDBJ databases">
        <title>Genomic analysis of a strain of Sedimentibacter Hydroxybenzoicus DSM7310.</title>
        <authorList>
            <person name="Ma S."/>
        </authorList>
    </citation>
    <scope>NUCLEOTIDE SEQUENCE</scope>
    <source>
        <strain evidence="9">DSM 7310</strain>
    </source>
</reference>
<dbReference type="InterPro" id="IPR018076">
    <property type="entry name" value="T2SS_GspF_dom"/>
</dbReference>
<dbReference type="PRINTS" id="PR00812">
    <property type="entry name" value="BCTERIALGSPF"/>
</dbReference>
<dbReference type="PANTHER" id="PTHR30012">
    <property type="entry name" value="GENERAL SECRETION PATHWAY PROTEIN"/>
    <property type="match status" value="1"/>
</dbReference>
<keyword evidence="4 7" id="KW-0812">Transmembrane</keyword>
<keyword evidence="3" id="KW-1003">Cell membrane</keyword>
<dbReference type="Proteomes" id="UP000611629">
    <property type="component" value="Unassembled WGS sequence"/>
</dbReference>
<evidence type="ECO:0000256" key="7">
    <source>
        <dbReference type="SAM" id="Phobius"/>
    </source>
</evidence>
<evidence type="ECO:0000256" key="3">
    <source>
        <dbReference type="ARBA" id="ARBA00022475"/>
    </source>
</evidence>
<evidence type="ECO:0000313" key="10">
    <source>
        <dbReference type="Proteomes" id="UP000611629"/>
    </source>
</evidence>
<feature type="domain" description="Type II secretion system protein GspF" evidence="8">
    <location>
        <begin position="17"/>
        <end position="139"/>
    </location>
</feature>
<evidence type="ECO:0000259" key="8">
    <source>
        <dbReference type="Pfam" id="PF00482"/>
    </source>
</evidence>
<dbReference type="GO" id="GO:0005886">
    <property type="term" value="C:plasma membrane"/>
    <property type="evidence" value="ECO:0007669"/>
    <property type="project" value="UniProtKB-SubCell"/>
</dbReference>
<dbReference type="Gene3D" id="1.20.81.30">
    <property type="entry name" value="Type II secretion system (T2SS), domain F"/>
    <property type="match status" value="2"/>
</dbReference>
<comment type="caution">
    <text evidence="9">The sequence shown here is derived from an EMBL/GenBank/DDBJ whole genome shotgun (WGS) entry which is preliminary data.</text>
</comment>
<evidence type="ECO:0000256" key="5">
    <source>
        <dbReference type="ARBA" id="ARBA00022989"/>
    </source>
</evidence>
<feature type="transmembrane region" description="Helical" evidence="7">
    <location>
        <begin position="116"/>
        <end position="138"/>
    </location>
</feature>
<dbReference type="RefSeq" id="WP_179237531.1">
    <property type="nucleotide sequence ID" value="NZ_JACBNQ010000005.1"/>
</dbReference>
<evidence type="ECO:0000256" key="4">
    <source>
        <dbReference type="ARBA" id="ARBA00022692"/>
    </source>
</evidence>
<dbReference type="InterPro" id="IPR042094">
    <property type="entry name" value="T2SS_GspF_sf"/>
</dbReference>
<sequence length="352" mass="39359">MENTSIKKLSSSELSYFCSQIAMVLKSGMLIADGIEWMHNDIEEGNMKNVLKLLKDNLSNKIPLYKAMENTKFFPSYIVNMSQIGSVTGRLDDVMSSLSDYYEREDFLKGKIKSSIFYPMLLFAMMSFVIALLVTKIFPIFENMINELGGESVGQSSFLMSFSTGVLIGRFTLMLVIAILLLIVCIYILNKTENGKSSIRRFLNNFIFTKSIMKKITAYRFSSSLSLLLSSGMHIDKSIDILLDVVEDPLLKHNIQACSTSMSKGESFIDSISKLSLFSSMHIQMLNMGQRTGEMDVVMKKLTNIYENEADHSITNAVSLIEPALVGTLCIVIGFILISVMLPLMNIMSSIG</sequence>
<feature type="transmembrane region" description="Helical" evidence="7">
    <location>
        <begin position="158"/>
        <end position="189"/>
    </location>
</feature>
<keyword evidence="5 7" id="KW-1133">Transmembrane helix</keyword>
<evidence type="ECO:0000256" key="2">
    <source>
        <dbReference type="ARBA" id="ARBA00005745"/>
    </source>
</evidence>
<dbReference type="EMBL" id="JACBNQ010000005">
    <property type="protein sequence ID" value="NYB73835.1"/>
    <property type="molecule type" value="Genomic_DNA"/>
</dbReference>
<proteinExistence type="inferred from homology"/>
<gene>
    <name evidence="9" type="ORF">HZF24_06745</name>
</gene>
<evidence type="ECO:0000256" key="6">
    <source>
        <dbReference type="ARBA" id="ARBA00023136"/>
    </source>
</evidence>
<feature type="transmembrane region" description="Helical" evidence="7">
    <location>
        <begin position="324"/>
        <end position="345"/>
    </location>
</feature>
<organism evidence="9 10">
    <name type="scientific">Sedimentibacter hydroxybenzoicus DSM 7310</name>
    <dbReference type="NCBI Taxonomy" id="1123245"/>
    <lineage>
        <taxon>Bacteria</taxon>
        <taxon>Bacillati</taxon>
        <taxon>Bacillota</taxon>
        <taxon>Tissierellia</taxon>
        <taxon>Sedimentibacter</taxon>
    </lineage>
</organism>
<comment type="subcellular location">
    <subcellularLocation>
        <location evidence="1">Cell membrane</location>
        <topology evidence="1">Multi-pass membrane protein</topology>
    </subcellularLocation>
</comment>
<dbReference type="InterPro" id="IPR003004">
    <property type="entry name" value="GspF/PilC"/>
</dbReference>
<evidence type="ECO:0000256" key="1">
    <source>
        <dbReference type="ARBA" id="ARBA00004651"/>
    </source>
</evidence>
<dbReference type="PANTHER" id="PTHR30012:SF0">
    <property type="entry name" value="TYPE II SECRETION SYSTEM PROTEIN F-RELATED"/>
    <property type="match status" value="1"/>
</dbReference>
<comment type="similarity">
    <text evidence="2">Belongs to the GSP F family.</text>
</comment>
<keyword evidence="10" id="KW-1185">Reference proteome</keyword>
<dbReference type="Pfam" id="PF00482">
    <property type="entry name" value="T2SSF"/>
    <property type="match status" value="2"/>
</dbReference>
<evidence type="ECO:0000313" key="9">
    <source>
        <dbReference type="EMBL" id="NYB73835.1"/>
    </source>
</evidence>
<feature type="domain" description="Type II secretion system protein GspF" evidence="8">
    <location>
        <begin position="221"/>
        <end position="343"/>
    </location>
</feature>
<accession>A0A974BJK4</accession>